<dbReference type="GO" id="GO:0005739">
    <property type="term" value="C:mitochondrion"/>
    <property type="evidence" value="ECO:0007669"/>
    <property type="project" value="UniProtKB-SubCell"/>
</dbReference>
<dbReference type="AlphaFoldDB" id="A0A9W7DIF0"/>
<dbReference type="GO" id="GO:0005960">
    <property type="term" value="C:glycine cleavage complex"/>
    <property type="evidence" value="ECO:0007669"/>
    <property type="project" value="UniProtKB-UniRule"/>
</dbReference>
<dbReference type="InterPro" id="IPR003016">
    <property type="entry name" value="2-oxoA_DH_lipoyl-BS"/>
</dbReference>
<dbReference type="NCBIfam" id="TIGR00527">
    <property type="entry name" value="gcvH"/>
    <property type="match status" value="1"/>
</dbReference>
<dbReference type="OrthoDB" id="10264154at2759"/>
<dbReference type="GO" id="GO:0009249">
    <property type="term" value="P:protein lipoylation"/>
    <property type="evidence" value="ECO:0007669"/>
    <property type="project" value="TreeGrafter"/>
</dbReference>
<comment type="function">
    <text evidence="5">The H protein shuttles the methylamine group of glycine from the P protein to the T protein.</text>
</comment>
<dbReference type="InterPro" id="IPR033753">
    <property type="entry name" value="GCV_H/Fam206"/>
</dbReference>
<dbReference type="PROSITE" id="PS00189">
    <property type="entry name" value="LIPOYL"/>
    <property type="match status" value="1"/>
</dbReference>
<dbReference type="CDD" id="cd06848">
    <property type="entry name" value="GCS_H"/>
    <property type="match status" value="1"/>
</dbReference>
<gene>
    <name evidence="7" type="ORF">Amon01_000243100</name>
</gene>
<dbReference type="Proteomes" id="UP001165063">
    <property type="component" value="Unassembled WGS sequence"/>
</dbReference>
<evidence type="ECO:0000256" key="4">
    <source>
        <dbReference type="PIRSR" id="PIRSR617453-50"/>
    </source>
</evidence>
<evidence type="ECO:0000256" key="2">
    <source>
        <dbReference type="ARBA" id="ARBA00022823"/>
    </source>
</evidence>
<comment type="subcellular location">
    <subcellularLocation>
        <location evidence="5">Mitochondrion</location>
    </subcellularLocation>
</comment>
<keyword evidence="5" id="KW-0496">Mitochondrion</keyword>
<protein>
    <recommendedName>
        <fullName evidence="5">Glycine cleavage system H protein</fullName>
    </recommendedName>
</protein>
<keyword evidence="8" id="KW-1185">Reference proteome</keyword>
<dbReference type="GO" id="GO:0019464">
    <property type="term" value="P:glycine decarboxylation via glycine cleavage system"/>
    <property type="evidence" value="ECO:0007669"/>
    <property type="project" value="UniProtKB-UniRule"/>
</dbReference>
<dbReference type="InterPro" id="IPR011053">
    <property type="entry name" value="Single_hybrid_motif"/>
</dbReference>
<comment type="cofactor">
    <cofactor evidence="5">
        <name>(R)-lipoate</name>
        <dbReference type="ChEBI" id="CHEBI:83088"/>
    </cofactor>
    <text evidence="5">Binds 1 lipoyl cofactor covalently.</text>
</comment>
<dbReference type="EMBL" id="BSXU01000880">
    <property type="protein sequence ID" value="GMG22010.1"/>
    <property type="molecule type" value="Genomic_DNA"/>
</dbReference>
<dbReference type="InterPro" id="IPR002930">
    <property type="entry name" value="GCV_H"/>
</dbReference>
<dbReference type="HAMAP" id="MF_00272">
    <property type="entry name" value="GcvH"/>
    <property type="match status" value="1"/>
</dbReference>
<dbReference type="PANTHER" id="PTHR11715">
    <property type="entry name" value="GLYCINE CLEAVAGE SYSTEM H PROTEIN"/>
    <property type="match status" value="1"/>
</dbReference>
<dbReference type="SUPFAM" id="SSF51230">
    <property type="entry name" value="Single hybrid motif"/>
    <property type="match status" value="1"/>
</dbReference>
<organism evidence="7 8">
    <name type="scientific">Ambrosiozyma monospora</name>
    <name type="common">Yeast</name>
    <name type="synonym">Endomycopsis monosporus</name>
    <dbReference type="NCBI Taxonomy" id="43982"/>
    <lineage>
        <taxon>Eukaryota</taxon>
        <taxon>Fungi</taxon>
        <taxon>Dikarya</taxon>
        <taxon>Ascomycota</taxon>
        <taxon>Saccharomycotina</taxon>
        <taxon>Pichiomycetes</taxon>
        <taxon>Pichiales</taxon>
        <taxon>Pichiaceae</taxon>
        <taxon>Ambrosiozyma</taxon>
    </lineage>
</organism>
<reference evidence="7" key="1">
    <citation type="submission" date="2023-04" db="EMBL/GenBank/DDBJ databases">
        <title>Ambrosiozyma monospora NBRC 1965.</title>
        <authorList>
            <person name="Ichikawa N."/>
            <person name="Sato H."/>
            <person name="Tonouchi N."/>
        </authorList>
    </citation>
    <scope>NUCLEOTIDE SEQUENCE</scope>
    <source>
        <strain evidence="7">NBRC 1965</strain>
    </source>
</reference>
<evidence type="ECO:0000256" key="5">
    <source>
        <dbReference type="RuleBase" id="RU364055"/>
    </source>
</evidence>
<dbReference type="InterPro" id="IPR000089">
    <property type="entry name" value="Biotin_lipoyl"/>
</dbReference>
<dbReference type="InterPro" id="IPR017453">
    <property type="entry name" value="GCV_H_sub"/>
</dbReference>
<evidence type="ECO:0000256" key="1">
    <source>
        <dbReference type="ARBA" id="ARBA00009249"/>
    </source>
</evidence>
<dbReference type="NCBIfam" id="NF002270">
    <property type="entry name" value="PRK01202.1"/>
    <property type="match status" value="1"/>
</dbReference>
<comment type="similarity">
    <text evidence="1 5">Belongs to the GcvH family.</text>
</comment>
<feature type="modified residue" description="N6-lipoyllysine" evidence="4">
    <location>
        <position position="123"/>
    </location>
</feature>
<evidence type="ECO:0000313" key="7">
    <source>
        <dbReference type="EMBL" id="GMG22010.1"/>
    </source>
</evidence>
<keyword evidence="3 5" id="KW-0809">Transit peptide</keyword>
<keyword evidence="2 4" id="KW-0450">Lipoyl</keyword>
<dbReference type="PROSITE" id="PS50968">
    <property type="entry name" value="BIOTINYL_LIPOYL"/>
    <property type="match status" value="1"/>
</dbReference>
<sequence>MFARSLFKTSSSALRSTTTTISRNAFLTCRPATLTLRLQSTLSANQLNKDATPFKFTSGEEPLVRYTTEHEWVAIHPDGTSFVGITKYAADALGDATYVELPVDLIGETVSQGDTVGSIESVKSASEIYSPLAGEVVAVNDALEENPGLLNEDPMGEGWIVKLTKADGEVEGLLNEEEYVKLLEEHEDE</sequence>
<dbReference type="Gene3D" id="2.40.50.100">
    <property type="match status" value="1"/>
</dbReference>
<dbReference type="PANTHER" id="PTHR11715:SF3">
    <property type="entry name" value="GLYCINE CLEAVAGE SYSTEM H PROTEIN-RELATED"/>
    <property type="match status" value="1"/>
</dbReference>
<feature type="domain" description="Lipoyl-binding" evidence="6">
    <location>
        <begin position="80"/>
        <end position="164"/>
    </location>
</feature>
<dbReference type="Pfam" id="PF01597">
    <property type="entry name" value="GCV_H"/>
    <property type="match status" value="1"/>
</dbReference>
<evidence type="ECO:0000256" key="3">
    <source>
        <dbReference type="ARBA" id="ARBA00022946"/>
    </source>
</evidence>
<accession>A0A9W7DIF0</accession>
<proteinExistence type="inferred from homology"/>
<comment type="caution">
    <text evidence="7">The sequence shown here is derived from an EMBL/GenBank/DDBJ whole genome shotgun (WGS) entry which is preliminary data.</text>
</comment>
<comment type="subunit">
    <text evidence="5">The glycine cleavage system is composed of four proteins: P, T, L and H.</text>
</comment>
<name>A0A9W7DIF0_AMBMO</name>
<evidence type="ECO:0000313" key="8">
    <source>
        <dbReference type="Proteomes" id="UP001165063"/>
    </source>
</evidence>
<evidence type="ECO:0000259" key="6">
    <source>
        <dbReference type="PROSITE" id="PS50968"/>
    </source>
</evidence>